<name>A0A2M8D9R0_9BACT</name>
<evidence type="ECO:0000313" key="2">
    <source>
        <dbReference type="Proteomes" id="UP000229236"/>
    </source>
</evidence>
<sequence length="91" mass="10834">MWFAEFRATTKRGYGSASVAVRAEKRANKNVKIRLLFSETETAKQNQKFPFHLFFRFAVDGWGEETREKCKEIFWFLHTRVRERVRGAFSP</sequence>
<proteinExistence type="predicted"/>
<dbReference type="EMBL" id="PFTM01000016">
    <property type="protein sequence ID" value="PJB83877.1"/>
    <property type="molecule type" value="Genomic_DNA"/>
</dbReference>
<gene>
    <name evidence="1" type="ORF">CO088_00580</name>
</gene>
<feature type="non-terminal residue" evidence="1">
    <location>
        <position position="91"/>
    </location>
</feature>
<dbReference type="Proteomes" id="UP000229236">
    <property type="component" value="Unassembled WGS sequence"/>
</dbReference>
<dbReference type="AlphaFoldDB" id="A0A2M8D9R0"/>
<evidence type="ECO:0000313" key="1">
    <source>
        <dbReference type="EMBL" id="PJB83877.1"/>
    </source>
</evidence>
<comment type="caution">
    <text evidence="1">The sequence shown here is derived from an EMBL/GenBank/DDBJ whole genome shotgun (WGS) entry which is preliminary data.</text>
</comment>
<reference evidence="2" key="1">
    <citation type="submission" date="2017-09" db="EMBL/GenBank/DDBJ databases">
        <title>Depth-based differentiation of microbial function through sediment-hosted aquifers and enrichment of novel symbionts in the deep terrestrial subsurface.</title>
        <authorList>
            <person name="Probst A.J."/>
            <person name="Ladd B."/>
            <person name="Jarett J.K."/>
            <person name="Geller-Mcgrath D.E."/>
            <person name="Sieber C.M.K."/>
            <person name="Emerson J.B."/>
            <person name="Anantharaman K."/>
            <person name="Thomas B.C."/>
            <person name="Malmstrom R."/>
            <person name="Stieglmeier M."/>
            <person name="Klingl A."/>
            <person name="Woyke T."/>
            <person name="Ryan C.M."/>
            <person name="Banfield J.F."/>
        </authorList>
    </citation>
    <scope>NUCLEOTIDE SEQUENCE [LARGE SCALE GENOMIC DNA]</scope>
</reference>
<organism evidence="1 2">
    <name type="scientific">Candidatus Yonathbacteria bacterium CG_4_9_14_0_8_um_filter_46_47</name>
    <dbReference type="NCBI Taxonomy" id="1975106"/>
    <lineage>
        <taxon>Bacteria</taxon>
        <taxon>Candidatus Yonathiibacteriota</taxon>
    </lineage>
</organism>
<accession>A0A2M8D9R0</accession>
<protein>
    <submittedName>
        <fullName evidence="1">Uncharacterized protein</fullName>
    </submittedName>
</protein>